<evidence type="ECO:0000313" key="4">
    <source>
        <dbReference type="EMBL" id="AGS35251.1"/>
    </source>
</evidence>
<dbReference type="CDD" id="cd07989">
    <property type="entry name" value="LPLAT_AGPAT-like"/>
    <property type="match status" value="1"/>
</dbReference>
<dbReference type="eggNOG" id="COG0204">
    <property type="taxonomic scope" value="Bacteria"/>
</dbReference>
<dbReference type="GO" id="GO:0003841">
    <property type="term" value="F:1-acylglycerol-3-phosphate O-acyltransferase activity"/>
    <property type="evidence" value="ECO:0007669"/>
    <property type="project" value="TreeGrafter"/>
</dbReference>
<dbReference type="AlphaFoldDB" id="S5TK27"/>
<evidence type="ECO:0000256" key="2">
    <source>
        <dbReference type="ARBA" id="ARBA00023315"/>
    </source>
</evidence>
<dbReference type="RefSeq" id="WP_020935184.1">
    <property type="nucleotide sequence ID" value="NC_021915.1"/>
</dbReference>
<proteinExistence type="predicted"/>
<organism evidence="4 5">
    <name type="scientific">Corynebacterium maris DSM 45190</name>
    <dbReference type="NCBI Taxonomy" id="1224163"/>
    <lineage>
        <taxon>Bacteria</taxon>
        <taxon>Bacillati</taxon>
        <taxon>Actinomycetota</taxon>
        <taxon>Actinomycetes</taxon>
        <taxon>Mycobacteriales</taxon>
        <taxon>Corynebacteriaceae</taxon>
        <taxon>Corynebacterium</taxon>
    </lineage>
</organism>
<evidence type="ECO:0000259" key="3">
    <source>
        <dbReference type="SMART" id="SM00563"/>
    </source>
</evidence>
<dbReference type="Pfam" id="PF01553">
    <property type="entry name" value="Acyltransferase"/>
    <property type="match status" value="1"/>
</dbReference>
<dbReference type="KEGG" id="cmd:B841_08890"/>
<dbReference type="PATRIC" id="fig|1224163.3.peg.1787"/>
<sequence length="250" mass="27099">MPSKMYAIAKALVGWTFHVWNRPEIDGVEHIPDDGAAILASNHQAVMDSIYLPLLVDRQITFPAKAEYFTTPGPLGRARAWFFRAAGQIPVDRDATDAGQAMVTAARSVLDRGDLLGIYPEGTRSPDGRLYKGRTGMARIAMATGHPVVPIAMIDSRKANPIGTWLLRPAKVRIIVGEAIDPHAWAAQEGLDHTDRAVMRQFTDHVMAVLAELTGQPYVDVYATDVKKSLAAGDGYPAGAERGGELETRG</sequence>
<dbReference type="OrthoDB" id="9808424at2"/>
<dbReference type="SMART" id="SM00563">
    <property type="entry name" value="PlsC"/>
    <property type="match status" value="1"/>
</dbReference>
<dbReference type="Proteomes" id="UP000015388">
    <property type="component" value="Chromosome"/>
</dbReference>
<feature type="domain" description="Phospholipid/glycerol acyltransferase" evidence="3">
    <location>
        <begin position="37"/>
        <end position="156"/>
    </location>
</feature>
<dbReference type="PANTHER" id="PTHR10434:SF11">
    <property type="entry name" value="1-ACYL-SN-GLYCEROL-3-PHOSPHATE ACYLTRANSFERASE"/>
    <property type="match status" value="1"/>
</dbReference>
<evidence type="ECO:0000313" key="5">
    <source>
        <dbReference type="Proteomes" id="UP000015388"/>
    </source>
</evidence>
<dbReference type="GO" id="GO:0005886">
    <property type="term" value="C:plasma membrane"/>
    <property type="evidence" value="ECO:0007669"/>
    <property type="project" value="TreeGrafter"/>
</dbReference>
<dbReference type="STRING" id="1224163.B841_08890"/>
<keyword evidence="5" id="KW-1185">Reference proteome</keyword>
<evidence type="ECO:0000256" key="1">
    <source>
        <dbReference type="ARBA" id="ARBA00022679"/>
    </source>
</evidence>
<dbReference type="SUPFAM" id="SSF69593">
    <property type="entry name" value="Glycerol-3-phosphate (1)-acyltransferase"/>
    <property type="match status" value="1"/>
</dbReference>
<dbReference type="HOGENOM" id="CLU_027938_4_0_11"/>
<gene>
    <name evidence="4" type="ORF">B841_08890</name>
</gene>
<keyword evidence="1 4" id="KW-0808">Transferase</keyword>
<dbReference type="InterPro" id="IPR002123">
    <property type="entry name" value="Plipid/glycerol_acylTrfase"/>
</dbReference>
<protein>
    <submittedName>
        <fullName evidence="4">1-acyl-sn-glycerol-3-phosphate acyltransferase</fullName>
    </submittedName>
</protein>
<name>S5TK27_9CORY</name>
<dbReference type="PANTHER" id="PTHR10434">
    <property type="entry name" value="1-ACYL-SN-GLYCEROL-3-PHOSPHATE ACYLTRANSFERASE"/>
    <property type="match status" value="1"/>
</dbReference>
<reference evidence="4 5" key="1">
    <citation type="submission" date="2012-11" db="EMBL/GenBank/DDBJ databases">
        <title>The complete genome sequence of Corynebacterium maris Coryn-1 (=DSM 45190).</title>
        <authorList>
            <person name="Schaffert L."/>
            <person name="Albersmeier A."/>
            <person name="Kalinowski J."/>
            <person name="Ruckert C."/>
        </authorList>
    </citation>
    <scope>NUCLEOTIDE SEQUENCE [LARGE SCALE GENOMIC DNA]</scope>
    <source>
        <strain evidence="5">Coryn-1</strain>
    </source>
</reference>
<dbReference type="EMBL" id="CP003924">
    <property type="protein sequence ID" value="AGS35251.1"/>
    <property type="molecule type" value="Genomic_DNA"/>
</dbReference>
<keyword evidence="2 4" id="KW-0012">Acyltransferase</keyword>
<dbReference type="GO" id="GO:0006654">
    <property type="term" value="P:phosphatidic acid biosynthetic process"/>
    <property type="evidence" value="ECO:0007669"/>
    <property type="project" value="TreeGrafter"/>
</dbReference>
<accession>S5TK27</accession>